<evidence type="ECO:0000256" key="2">
    <source>
        <dbReference type="ARBA" id="ARBA00022679"/>
    </source>
</evidence>
<keyword evidence="1" id="KW-0328">Glycosyltransferase</keyword>
<dbReference type="GO" id="GO:0008107">
    <property type="term" value="F:galactoside 2-alpha-L-fucosyltransferase activity"/>
    <property type="evidence" value="ECO:0007669"/>
    <property type="project" value="InterPro"/>
</dbReference>
<dbReference type="AlphaFoldDB" id="A0A135P3E2"/>
<accession>A0A135P3E2</accession>
<dbReference type="GO" id="GO:0005975">
    <property type="term" value="P:carbohydrate metabolic process"/>
    <property type="evidence" value="ECO:0007669"/>
    <property type="project" value="InterPro"/>
</dbReference>
<name>A0A135P3E2_9HYPH</name>
<sequence>MIITRIVGGLGNQMFQYAAGRALSLASGQPLKLDLTEMDRYKLRALQLDQFNIKGDIARLDEVPARQRNSIFGRIVTSVKNRGRVPQLVEKSAQFDPAILRTSGPAHLSGYWQTEKYFADYADIIREDFSLKQPFSVERQRTLTMIEEAQSPISVHVRRGDYVTNPTANSIHGTCEPEWYAKAMQNMASTIKDATFFVFSDDPQWARENLTTIGAMIFVEPQSDGRDGEDMHLMAACHSHIIANSTFSWWGAWLNSNADKRVIAPAMWFRSEAHSNPDLVPAGWERLTT</sequence>
<dbReference type="GO" id="GO:0016020">
    <property type="term" value="C:membrane"/>
    <property type="evidence" value="ECO:0007669"/>
    <property type="project" value="InterPro"/>
</dbReference>
<comment type="caution">
    <text evidence="3">The sequence shown here is derived from an EMBL/GenBank/DDBJ whole genome shotgun (WGS) entry which is preliminary data.</text>
</comment>
<dbReference type="CDD" id="cd11301">
    <property type="entry name" value="Fut1_Fut2_like"/>
    <property type="match status" value="1"/>
</dbReference>
<dbReference type="STRING" id="2052828.ATO67_04745"/>
<evidence type="ECO:0008006" key="5">
    <source>
        <dbReference type="Google" id="ProtNLM"/>
    </source>
</evidence>
<dbReference type="Pfam" id="PF01531">
    <property type="entry name" value="Glyco_transf_11"/>
    <property type="match status" value="1"/>
</dbReference>
<gene>
    <name evidence="3" type="ORF">ATO67_04745</name>
</gene>
<evidence type="ECO:0000313" key="4">
    <source>
        <dbReference type="Proteomes" id="UP000070498"/>
    </source>
</evidence>
<evidence type="ECO:0000256" key="1">
    <source>
        <dbReference type="ARBA" id="ARBA00022676"/>
    </source>
</evidence>
<dbReference type="EMBL" id="LNUW01000028">
    <property type="protein sequence ID" value="KXG85934.1"/>
    <property type="molecule type" value="Genomic_DNA"/>
</dbReference>
<proteinExistence type="predicted"/>
<organism evidence="3 4">
    <name type="scientific">Agrobacterium bohemicum</name>
    <dbReference type="NCBI Taxonomy" id="2052828"/>
    <lineage>
        <taxon>Bacteria</taxon>
        <taxon>Pseudomonadati</taxon>
        <taxon>Pseudomonadota</taxon>
        <taxon>Alphaproteobacteria</taxon>
        <taxon>Hyphomicrobiales</taxon>
        <taxon>Rhizobiaceae</taxon>
        <taxon>Rhizobium/Agrobacterium group</taxon>
        <taxon>Agrobacterium</taxon>
    </lineage>
</organism>
<reference evidence="3 4" key="1">
    <citation type="submission" date="2015-11" db="EMBL/GenBank/DDBJ databases">
        <title>Draft genome sequence of Agrobacterium sp. R89-1.</title>
        <authorList>
            <person name="Zahradnik J."/>
            <person name="Kyslikova E."/>
            <person name="Palyzova A."/>
            <person name="Kyslik P."/>
        </authorList>
    </citation>
    <scope>NUCLEOTIDE SEQUENCE [LARGE SCALE GENOMIC DNA]</scope>
    <source>
        <strain evidence="3 4">R89-1</strain>
    </source>
</reference>
<dbReference type="InterPro" id="IPR002516">
    <property type="entry name" value="Glyco_trans_11"/>
</dbReference>
<evidence type="ECO:0000313" key="3">
    <source>
        <dbReference type="EMBL" id="KXG85934.1"/>
    </source>
</evidence>
<dbReference type="Proteomes" id="UP000070498">
    <property type="component" value="Unassembled WGS sequence"/>
</dbReference>
<dbReference type="PANTHER" id="PTHR11927:SF9">
    <property type="entry name" value="L-FUCOSYLTRANSFERASE"/>
    <property type="match status" value="1"/>
</dbReference>
<dbReference type="PANTHER" id="PTHR11927">
    <property type="entry name" value="GALACTOSIDE 2-L-FUCOSYLTRANSFERASE"/>
    <property type="match status" value="1"/>
</dbReference>
<protein>
    <recommendedName>
        <fullName evidence="5">Alpha-1,2-fucosyltransferase</fullName>
    </recommendedName>
</protein>
<dbReference type="Gene3D" id="3.40.50.11350">
    <property type="match status" value="1"/>
</dbReference>
<keyword evidence="4" id="KW-1185">Reference proteome</keyword>
<keyword evidence="2" id="KW-0808">Transferase</keyword>